<dbReference type="Proteomes" id="UP000515823">
    <property type="component" value="Chromosome"/>
</dbReference>
<evidence type="ECO:0000256" key="1">
    <source>
        <dbReference type="SAM" id="MobiDB-lite"/>
    </source>
</evidence>
<reference evidence="4 5" key="1">
    <citation type="submission" date="2020-08" db="EMBL/GenBank/DDBJ databases">
        <authorList>
            <person name="Liu C."/>
            <person name="Sun Q."/>
        </authorList>
    </citation>
    <scope>NUCLEOTIDE SEQUENCE [LARGE SCALE GENOMIC DNA]</scope>
    <source>
        <strain evidence="4 5">NSJ-38</strain>
    </source>
</reference>
<accession>A0A7G9G5Z8</accession>
<name>A0A7G9G5Z8_9FIRM</name>
<keyword evidence="5" id="KW-1185">Reference proteome</keyword>
<dbReference type="KEGG" id="qdo:H9Q78_03500"/>
<keyword evidence="2" id="KW-1133">Transmembrane helix</keyword>
<evidence type="ECO:0000313" key="5">
    <source>
        <dbReference type="Proteomes" id="UP000515823"/>
    </source>
</evidence>
<keyword evidence="3" id="KW-0732">Signal</keyword>
<evidence type="ECO:0000313" key="4">
    <source>
        <dbReference type="EMBL" id="QNM06230.1"/>
    </source>
</evidence>
<feature type="chain" id="PRO_5028885040" evidence="3">
    <location>
        <begin position="29"/>
        <end position="618"/>
    </location>
</feature>
<feature type="region of interest" description="Disordered" evidence="1">
    <location>
        <begin position="537"/>
        <end position="568"/>
    </location>
</feature>
<dbReference type="RefSeq" id="WP_249303622.1">
    <property type="nucleotide sequence ID" value="NZ_CP060634.1"/>
</dbReference>
<evidence type="ECO:0000256" key="3">
    <source>
        <dbReference type="SAM" id="SignalP"/>
    </source>
</evidence>
<feature type="compositionally biased region" description="Acidic residues" evidence="1">
    <location>
        <begin position="557"/>
        <end position="568"/>
    </location>
</feature>
<evidence type="ECO:0000256" key="2">
    <source>
        <dbReference type="SAM" id="Phobius"/>
    </source>
</evidence>
<feature type="signal peptide" evidence="3">
    <location>
        <begin position="1"/>
        <end position="28"/>
    </location>
</feature>
<keyword evidence="2" id="KW-0812">Transmembrane</keyword>
<keyword evidence="2" id="KW-0472">Membrane</keyword>
<sequence length="618" mass="65839">MKKRIKALVLVLSMMIACLGVSGITAGAASFSVAPQISDSPDAQKFVITNGGADDNFIFEGQSVFVAGGQSQAITVAGSGRMTIGVSRESTGEKVFVNSLNEHFVTIYSQYGDSAPTVSGTTSVSLDEGQKRVSVDEMVSSGSDVYRCANNSAFVSYGNASVTFQYAKVQQDPRTVTVYFIDENGYSIGNDQFQIAPNGSAVYNVPASMTVNGKNYNLASGQPASISQDYSNTTASYTVIYQGEAQKPSSPYTISVRYEDADTGRLLTNNTVTVPVGGAVNYEVAASYVTSDYSEYQRAAGQPSVITHTSGESTRSYTVLFTKVAGQNPYTINIRCIDSVTGTLLESASQTVEVNATVSYSLKSSLSYKGNEYLLASGQGTEIRHSFGGSQRTYYVYYNQVGAEIPSEYGVTVRYIDITSNSTIHTETMTAAGGQNLTIGVPTSYQSGSEEYVLLSGQSDSVSHNFYSPRRTYAFYFRNVNDTANENAQVNEVVEVVEIAGEQVEQVVTNVVTPPAEEGGEPETVIYNENGEQINENGEPVNIPDESVPAGPTVPETTEEETEPETVQIEDETVPMAPAVPSAGTPAGLIVGISLGVLALVAAIAAFIIVKKKKKEEA</sequence>
<feature type="transmembrane region" description="Helical" evidence="2">
    <location>
        <begin position="587"/>
        <end position="610"/>
    </location>
</feature>
<organism evidence="4 5">
    <name type="scientific">Qiania dongpingensis</name>
    <dbReference type="NCBI Taxonomy" id="2763669"/>
    <lineage>
        <taxon>Bacteria</taxon>
        <taxon>Bacillati</taxon>
        <taxon>Bacillota</taxon>
        <taxon>Clostridia</taxon>
        <taxon>Lachnospirales</taxon>
        <taxon>Lachnospiraceae</taxon>
        <taxon>Qiania</taxon>
    </lineage>
</organism>
<gene>
    <name evidence="4" type="ORF">H9Q78_03500</name>
</gene>
<dbReference type="AlphaFoldDB" id="A0A7G9G5Z8"/>
<proteinExistence type="predicted"/>
<protein>
    <submittedName>
        <fullName evidence="4">Uncharacterized protein</fullName>
    </submittedName>
</protein>
<dbReference type="PROSITE" id="PS51257">
    <property type="entry name" value="PROKAR_LIPOPROTEIN"/>
    <property type="match status" value="1"/>
</dbReference>
<dbReference type="EMBL" id="CP060634">
    <property type="protein sequence ID" value="QNM06230.1"/>
    <property type="molecule type" value="Genomic_DNA"/>
</dbReference>